<sequence>ALRGTGDPRTLDQLRCDLATEALLRNALTTSSVAPPTTEATTATGSSKTPGAAEAAEAAEAAAEDTAAVDVDGIPAPAPVPFSGVAAARVWLVVPFEVATGASDTGCELPGHGWVTAAHAREIMTRPGSVWHTLPVDIATGAAITGPTTAYRPTRAMVEHVRAVDGTCRGPDCHVPATRCDLDHETPWPVGETSVTNVFAKHRLHHNLKTHHIWTSTQIAHDGGLQWTTLTGRTYTTYPKNWREGLDPPPRDPRAGADPSPSPTEGEEHSSHSRRARRAADDDPPPF</sequence>
<evidence type="ECO:0000313" key="3">
    <source>
        <dbReference type="Proteomes" id="UP001597046"/>
    </source>
</evidence>
<keyword evidence="3" id="KW-1185">Reference proteome</keyword>
<proteinExistence type="predicted"/>
<feature type="non-terminal residue" evidence="2">
    <location>
        <position position="1"/>
    </location>
</feature>
<evidence type="ECO:0000256" key="1">
    <source>
        <dbReference type="SAM" id="MobiDB-lite"/>
    </source>
</evidence>
<name>A0ABW3MY17_9MICO</name>
<dbReference type="Proteomes" id="UP001597046">
    <property type="component" value="Unassembled WGS sequence"/>
</dbReference>
<feature type="region of interest" description="Disordered" evidence="1">
    <location>
        <begin position="238"/>
        <end position="287"/>
    </location>
</feature>
<reference evidence="3" key="1">
    <citation type="journal article" date="2019" name="Int. J. Syst. Evol. Microbiol.">
        <title>The Global Catalogue of Microorganisms (GCM) 10K type strain sequencing project: providing services to taxonomists for standard genome sequencing and annotation.</title>
        <authorList>
            <consortium name="The Broad Institute Genomics Platform"/>
            <consortium name="The Broad Institute Genome Sequencing Center for Infectious Disease"/>
            <person name="Wu L."/>
            <person name="Ma J."/>
        </authorList>
    </citation>
    <scope>NUCLEOTIDE SEQUENCE [LARGE SCALE GENOMIC DNA]</scope>
    <source>
        <strain evidence="3">CCUG 57508</strain>
    </source>
</reference>
<accession>A0ABW3MY17</accession>
<feature type="region of interest" description="Disordered" evidence="1">
    <location>
        <begin position="34"/>
        <end position="64"/>
    </location>
</feature>
<organism evidence="2 3">
    <name type="scientific">Terrabacter terrigena</name>
    <dbReference type="NCBI Taxonomy" id="574718"/>
    <lineage>
        <taxon>Bacteria</taxon>
        <taxon>Bacillati</taxon>
        <taxon>Actinomycetota</taxon>
        <taxon>Actinomycetes</taxon>
        <taxon>Micrococcales</taxon>
        <taxon>Intrasporangiaceae</taxon>
        <taxon>Terrabacter</taxon>
    </lineage>
</organism>
<comment type="caution">
    <text evidence="2">The sequence shown here is derived from an EMBL/GenBank/DDBJ whole genome shotgun (WGS) entry which is preliminary data.</text>
</comment>
<evidence type="ECO:0000313" key="2">
    <source>
        <dbReference type="EMBL" id="MFD1055583.1"/>
    </source>
</evidence>
<feature type="compositionally biased region" description="Basic and acidic residues" evidence="1">
    <location>
        <begin position="241"/>
        <end position="255"/>
    </location>
</feature>
<dbReference type="EMBL" id="JBHTKH010000010">
    <property type="protein sequence ID" value="MFD1055583.1"/>
    <property type="molecule type" value="Genomic_DNA"/>
</dbReference>
<gene>
    <name evidence="2" type="ORF">ACFQ2V_14810</name>
</gene>
<evidence type="ECO:0008006" key="4">
    <source>
        <dbReference type="Google" id="ProtNLM"/>
    </source>
</evidence>
<protein>
    <recommendedName>
        <fullName evidence="4">HNH endonuclease</fullName>
    </recommendedName>
</protein>